<comment type="caution">
    <text evidence="1">The sequence shown here is derived from an EMBL/GenBank/DDBJ whole genome shotgun (WGS) entry which is preliminary data.</text>
</comment>
<protein>
    <submittedName>
        <fullName evidence="1">Uncharacterized protein</fullName>
    </submittedName>
</protein>
<reference evidence="2" key="1">
    <citation type="journal article" date="2017" name="Genome Announc.">
        <title>Draft Genome Sequence of Terrimicrobium sacchariphilum NM-5T, a Facultative Anaerobic Soil Bacterium of the Class Spartobacteria.</title>
        <authorList>
            <person name="Qiu Y.L."/>
            <person name="Tourlousse D.M."/>
            <person name="Matsuura N."/>
            <person name="Ohashi A."/>
            <person name="Sekiguchi Y."/>
        </authorList>
    </citation>
    <scope>NUCLEOTIDE SEQUENCE [LARGE SCALE GENOMIC DNA]</scope>
    <source>
        <strain evidence="2">NM-5</strain>
    </source>
</reference>
<proteinExistence type="predicted"/>
<dbReference type="EMBL" id="BDCO01000002">
    <property type="protein sequence ID" value="GAT34297.1"/>
    <property type="molecule type" value="Genomic_DNA"/>
</dbReference>
<keyword evidence="2" id="KW-1185">Reference proteome</keyword>
<dbReference type="AlphaFoldDB" id="A0A146GC69"/>
<gene>
    <name evidence="1" type="ORF">TSACC_22722</name>
</gene>
<evidence type="ECO:0000313" key="1">
    <source>
        <dbReference type="EMBL" id="GAT34297.1"/>
    </source>
</evidence>
<dbReference type="Proteomes" id="UP000076023">
    <property type="component" value="Unassembled WGS sequence"/>
</dbReference>
<sequence length="75" mass="8511">MTDREMVLELVAKLPEDVTIREIIEEIQFLAGLDAALEGVKAGRVMSENDLRHQMRQWLSSGSEGNLAFRVDKPR</sequence>
<accession>A0A146GC69</accession>
<name>A0A146GC69_TERSA</name>
<dbReference type="InParanoid" id="A0A146GC69"/>
<dbReference type="RefSeq" id="WP_075080758.1">
    <property type="nucleotide sequence ID" value="NZ_BDCO01000002.1"/>
</dbReference>
<dbReference type="OrthoDB" id="799583at2"/>
<evidence type="ECO:0000313" key="2">
    <source>
        <dbReference type="Proteomes" id="UP000076023"/>
    </source>
</evidence>
<organism evidence="1 2">
    <name type="scientific">Terrimicrobium sacchariphilum</name>
    <dbReference type="NCBI Taxonomy" id="690879"/>
    <lineage>
        <taxon>Bacteria</taxon>
        <taxon>Pseudomonadati</taxon>
        <taxon>Verrucomicrobiota</taxon>
        <taxon>Terrimicrobiia</taxon>
        <taxon>Terrimicrobiales</taxon>
        <taxon>Terrimicrobiaceae</taxon>
        <taxon>Terrimicrobium</taxon>
    </lineage>
</organism>